<dbReference type="SUPFAM" id="SSF55931">
    <property type="entry name" value="Glutamine synthetase/guanido kinase"/>
    <property type="match status" value="1"/>
</dbReference>
<feature type="binding site" evidence="5">
    <location>
        <position position="102"/>
    </location>
    <ligand>
        <name>ATP</name>
        <dbReference type="ChEBI" id="CHEBI:30616"/>
    </ligand>
</feature>
<feature type="binding site" evidence="5">
    <location>
        <begin position="153"/>
        <end position="157"/>
    </location>
    <ligand>
        <name>ATP</name>
        <dbReference type="ChEBI" id="CHEBI:30616"/>
    </ligand>
</feature>
<evidence type="ECO:0000256" key="6">
    <source>
        <dbReference type="RuleBase" id="RU000505"/>
    </source>
</evidence>
<reference evidence="8 9" key="1">
    <citation type="submission" date="2024-04" db="EMBL/GenBank/DDBJ databases">
        <title>Human intestinal bacterial collection.</title>
        <authorList>
            <person name="Pauvert C."/>
            <person name="Hitch T.C.A."/>
            <person name="Clavel T."/>
        </authorList>
    </citation>
    <scope>NUCLEOTIDE SEQUENCE [LARGE SCALE GENOMIC DNA]</scope>
    <source>
        <strain evidence="8 9">CLA-SR-H026</strain>
    </source>
</reference>
<comment type="caution">
    <text evidence="8">The sequence shown here is derived from an EMBL/GenBank/DDBJ whole genome shotgun (WGS) entry which is preliminary data.</text>
</comment>
<dbReference type="PANTHER" id="PTHR11547">
    <property type="entry name" value="ARGININE OR CREATINE KINASE"/>
    <property type="match status" value="1"/>
</dbReference>
<dbReference type="PANTHER" id="PTHR11547:SF38">
    <property type="entry name" value="ARGININE KINASE 1-RELATED"/>
    <property type="match status" value="1"/>
</dbReference>
<dbReference type="EMBL" id="JBBNPS010000002">
    <property type="protein sequence ID" value="MEQ3352914.1"/>
    <property type="molecule type" value="Genomic_DNA"/>
</dbReference>
<dbReference type="InterPro" id="IPR022414">
    <property type="entry name" value="ATP-guanido_PTrfase_cat"/>
</dbReference>
<keyword evidence="1 5" id="KW-0808">Transferase</keyword>
<proteinExistence type="inferred from homology"/>
<protein>
    <recommendedName>
        <fullName evidence="7">Phosphagen kinase C-terminal domain-containing protein</fullName>
    </recommendedName>
</protein>
<feature type="domain" description="Phosphagen kinase C-terminal" evidence="7">
    <location>
        <begin position="6"/>
        <end position="230"/>
    </location>
</feature>
<evidence type="ECO:0000259" key="7">
    <source>
        <dbReference type="PROSITE" id="PS51510"/>
    </source>
</evidence>
<evidence type="ECO:0000256" key="5">
    <source>
        <dbReference type="PROSITE-ProRule" id="PRU00843"/>
    </source>
</evidence>
<name>A0ABV1J401_9FIRM</name>
<dbReference type="InterPro" id="IPR000749">
    <property type="entry name" value="ATP-guanido_PTrfase"/>
</dbReference>
<evidence type="ECO:0000256" key="4">
    <source>
        <dbReference type="ARBA" id="ARBA00022840"/>
    </source>
</evidence>
<dbReference type="Pfam" id="PF00217">
    <property type="entry name" value="ATP-gua_Ptrans"/>
    <property type="match status" value="1"/>
</dbReference>
<evidence type="ECO:0000256" key="2">
    <source>
        <dbReference type="ARBA" id="ARBA00022741"/>
    </source>
</evidence>
<dbReference type="RefSeq" id="WP_349053318.1">
    <property type="nucleotide sequence ID" value="NZ_JBBNPS010000002.1"/>
</dbReference>
<dbReference type="PROSITE" id="PS00112">
    <property type="entry name" value="PHOSPHAGEN_KINASE"/>
    <property type="match status" value="1"/>
</dbReference>
<dbReference type="Proteomes" id="UP001481872">
    <property type="component" value="Unassembled WGS sequence"/>
</dbReference>
<evidence type="ECO:0000313" key="9">
    <source>
        <dbReference type="Proteomes" id="UP001481872"/>
    </source>
</evidence>
<evidence type="ECO:0000256" key="1">
    <source>
        <dbReference type="ARBA" id="ARBA00022679"/>
    </source>
</evidence>
<evidence type="ECO:0000313" key="8">
    <source>
        <dbReference type="EMBL" id="MEQ3352914.1"/>
    </source>
</evidence>
<dbReference type="Gene3D" id="3.30.590.10">
    <property type="entry name" value="Glutamine synthetase/guanido kinase, catalytic domain"/>
    <property type="match status" value="1"/>
</dbReference>
<evidence type="ECO:0000256" key="3">
    <source>
        <dbReference type="ARBA" id="ARBA00022777"/>
    </source>
</evidence>
<comment type="caution">
    <text evidence="5">Lacks conserved residue(s) required for the propagation of feature annotation.</text>
</comment>
<dbReference type="InterPro" id="IPR022415">
    <property type="entry name" value="ATP-guanido_PTrfase_AS"/>
</dbReference>
<keyword evidence="2 5" id="KW-0547">Nucleotide-binding</keyword>
<dbReference type="PROSITE" id="PS51510">
    <property type="entry name" value="PHOSPHAGEN_KINASE_C"/>
    <property type="match status" value="1"/>
</dbReference>
<keyword evidence="3 5" id="KW-0418">Kinase</keyword>
<sequence>MDKDQILLTSRIRLARNIKGYPYPGAMTLDQAEELREKITEALHEHEDLWTLYELKDGSLKNLYDLEENLISMALLKNRDRGAYFLADDHRSVMMMEEDHLRIQAMKKGFHLDEEYDTVAALARFFEEKLPVSFHEELGYLTACPSNVGTGLRAGCMLHLPALDTLGMDKIERSITRMGFVLRGMRGEGSKIVGHMYQLSNERTLGLSEEEFLKRAKSISQEVAALERIKRKEMYLDHLIELEDMARRSYGILRNARIITFEETMLHLSHMKLGIDLSVLKPMRDFDLYDAVIHMGKAHLQMERESFLDDRSSNIYRANKVRRFIKEVF</sequence>
<feature type="binding site" evidence="5">
    <location>
        <begin position="9"/>
        <end position="13"/>
    </location>
    <ligand>
        <name>ATP</name>
        <dbReference type="ChEBI" id="CHEBI:30616"/>
    </ligand>
</feature>
<accession>A0ABV1J401</accession>
<dbReference type="InterPro" id="IPR023660">
    <property type="entry name" value="Arg_Kinase"/>
</dbReference>
<keyword evidence="9" id="KW-1185">Reference proteome</keyword>
<gene>
    <name evidence="8" type="ORF">AAA081_01160</name>
</gene>
<organism evidence="8 9">
    <name type="scientific">Aedoeadaptatus acetigenes</name>
    <dbReference type="NCBI Taxonomy" id="2981723"/>
    <lineage>
        <taxon>Bacteria</taxon>
        <taxon>Bacillati</taxon>
        <taxon>Bacillota</taxon>
        <taxon>Tissierellia</taxon>
        <taxon>Tissierellales</taxon>
        <taxon>Peptoniphilaceae</taxon>
        <taxon>Aedoeadaptatus</taxon>
    </lineage>
</organism>
<keyword evidence="4 5" id="KW-0067">ATP-binding</keyword>
<comment type="similarity">
    <text evidence="5 6">Belongs to the ATP:guanido phosphotransferase family.</text>
</comment>
<dbReference type="InterPro" id="IPR014746">
    <property type="entry name" value="Gln_synth/guanido_kin_cat_dom"/>
</dbReference>
<feature type="binding site" evidence="5">
    <location>
        <begin position="183"/>
        <end position="188"/>
    </location>
    <ligand>
        <name>ATP</name>
        <dbReference type="ChEBI" id="CHEBI:30616"/>
    </ligand>
</feature>
<dbReference type="CDD" id="cd07930">
    <property type="entry name" value="bacterial_phosphagen_kinase"/>
    <property type="match status" value="1"/>
</dbReference>